<sequence length="81" mass="9389">MHPCVRDAKPPSFYVNAALVMLRKGNTGVFAFPLVPFQGLCLAVSFHFLTLKIVFVLFKNPRYRSFNSKMLFDFPMILRLY</sequence>
<organism evidence="2 3">
    <name type="scientific">Hibiscus sabdariffa</name>
    <name type="common">roselle</name>
    <dbReference type="NCBI Taxonomy" id="183260"/>
    <lineage>
        <taxon>Eukaryota</taxon>
        <taxon>Viridiplantae</taxon>
        <taxon>Streptophyta</taxon>
        <taxon>Embryophyta</taxon>
        <taxon>Tracheophyta</taxon>
        <taxon>Spermatophyta</taxon>
        <taxon>Magnoliopsida</taxon>
        <taxon>eudicotyledons</taxon>
        <taxon>Gunneridae</taxon>
        <taxon>Pentapetalae</taxon>
        <taxon>rosids</taxon>
        <taxon>malvids</taxon>
        <taxon>Malvales</taxon>
        <taxon>Malvaceae</taxon>
        <taxon>Malvoideae</taxon>
        <taxon>Hibiscus</taxon>
    </lineage>
</organism>
<evidence type="ECO:0000256" key="1">
    <source>
        <dbReference type="SAM" id="Phobius"/>
    </source>
</evidence>
<name>A0ABR2AQL3_9ROSI</name>
<protein>
    <recommendedName>
        <fullName evidence="4">Transmembrane protein</fullName>
    </recommendedName>
</protein>
<evidence type="ECO:0000313" key="3">
    <source>
        <dbReference type="Proteomes" id="UP001472677"/>
    </source>
</evidence>
<dbReference type="Proteomes" id="UP001472677">
    <property type="component" value="Unassembled WGS sequence"/>
</dbReference>
<reference evidence="2 3" key="1">
    <citation type="journal article" date="2024" name="G3 (Bethesda)">
        <title>Genome assembly of Hibiscus sabdariffa L. provides insights into metabolisms of medicinal natural products.</title>
        <authorList>
            <person name="Kim T."/>
        </authorList>
    </citation>
    <scope>NUCLEOTIDE SEQUENCE [LARGE SCALE GENOMIC DNA]</scope>
    <source>
        <strain evidence="2">TK-2024</strain>
        <tissue evidence="2">Old leaves</tissue>
    </source>
</reference>
<dbReference type="EMBL" id="JBBPBM010000417">
    <property type="protein sequence ID" value="KAK8495680.1"/>
    <property type="molecule type" value="Genomic_DNA"/>
</dbReference>
<keyword evidence="1" id="KW-0812">Transmembrane</keyword>
<evidence type="ECO:0000313" key="2">
    <source>
        <dbReference type="EMBL" id="KAK8495680.1"/>
    </source>
</evidence>
<comment type="caution">
    <text evidence="2">The sequence shown here is derived from an EMBL/GenBank/DDBJ whole genome shotgun (WGS) entry which is preliminary data.</text>
</comment>
<keyword evidence="1" id="KW-1133">Transmembrane helix</keyword>
<accession>A0ABR2AQL3</accession>
<keyword evidence="3" id="KW-1185">Reference proteome</keyword>
<proteinExistence type="predicted"/>
<gene>
    <name evidence="2" type="ORF">V6N12_005587</name>
</gene>
<keyword evidence="1" id="KW-0472">Membrane</keyword>
<feature type="transmembrane region" description="Helical" evidence="1">
    <location>
        <begin position="37"/>
        <end position="58"/>
    </location>
</feature>
<evidence type="ECO:0008006" key="4">
    <source>
        <dbReference type="Google" id="ProtNLM"/>
    </source>
</evidence>